<dbReference type="AlphaFoldDB" id="A0A1M6T8B4"/>
<gene>
    <name evidence="2" type="ORF">SAMN05192556_103247</name>
</gene>
<dbReference type="Proteomes" id="UP000184248">
    <property type="component" value="Unassembled WGS sequence"/>
</dbReference>
<dbReference type="Pfam" id="PF06147">
    <property type="entry name" value="DUF968"/>
    <property type="match status" value="1"/>
</dbReference>
<evidence type="ECO:0008006" key="4">
    <source>
        <dbReference type="Google" id="ProtNLM"/>
    </source>
</evidence>
<sequence>MKRTPLERKSPLRANAPMNRKREKRQPALTGNRRVKKSGAKSQQRFRSERYLRFVRSLPCCCCGGPADSAHHVIGIWQLGGMALKAPDSFAMPVCDGPGSCHEAIHAHPEALAHQPRWLRHTIALGMQEFDGEIREALVEALAFINKQEAA</sequence>
<dbReference type="InterPro" id="IPR010373">
    <property type="entry name" value="DUF968"/>
</dbReference>
<evidence type="ECO:0000313" key="2">
    <source>
        <dbReference type="EMBL" id="SHK53126.1"/>
    </source>
</evidence>
<proteinExistence type="predicted"/>
<reference evidence="3" key="1">
    <citation type="submission" date="2016-11" db="EMBL/GenBank/DDBJ databases">
        <authorList>
            <person name="Varghese N."/>
            <person name="Submissions S."/>
        </authorList>
    </citation>
    <scope>NUCLEOTIDE SEQUENCE [LARGE SCALE GENOMIC DNA]</scope>
    <source>
        <strain evidence="3">ALO Sharm</strain>
    </source>
</reference>
<protein>
    <recommendedName>
        <fullName evidence="4">DUF968 domain-containing protein</fullName>
    </recommendedName>
</protein>
<name>A0A1M6T8B4_9GAMM</name>
<evidence type="ECO:0000313" key="3">
    <source>
        <dbReference type="Proteomes" id="UP000184248"/>
    </source>
</evidence>
<accession>A0A1M6T8B4</accession>
<organism evidence="2 3">
    <name type="scientific">Halomonas caseinilytica</name>
    <dbReference type="NCBI Taxonomy" id="438744"/>
    <lineage>
        <taxon>Bacteria</taxon>
        <taxon>Pseudomonadati</taxon>
        <taxon>Pseudomonadota</taxon>
        <taxon>Gammaproteobacteria</taxon>
        <taxon>Oceanospirillales</taxon>
        <taxon>Halomonadaceae</taxon>
        <taxon>Halomonas</taxon>
    </lineage>
</organism>
<feature type="compositionally biased region" description="Basic and acidic residues" evidence="1">
    <location>
        <begin position="1"/>
        <end position="10"/>
    </location>
</feature>
<dbReference type="RefSeq" id="WP_073292125.1">
    <property type="nucleotide sequence ID" value="NZ_BDEO01000006.1"/>
</dbReference>
<evidence type="ECO:0000256" key="1">
    <source>
        <dbReference type="SAM" id="MobiDB-lite"/>
    </source>
</evidence>
<keyword evidence="3" id="KW-1185">Reference proteome</keyword>
<dbReference type="EMBL" id="FRAL01000003">
    <property type="protein sequence ID" value="SHK53126.1"/>
    <property type="molecule type" value="Genomic_DNA"/>
</dbReference>
<feature type="region of interest" description="Disordered" evidence="1">
    <location>
        <begin position="1"/>
        <end position="44"/>
    </location>
</feature>